<proteinExistence type="predicted"/>
<reference evidence="3 4" key="1">
    <citation type="journal article" date="2019" name="Nat. Ecol. Evol.">
        <title>Megaphylogeny resolves global patterns of mushroom evolution.</title>
        <authorList>
            <person name="Varga T."/>
            <person name="Krizsan K."/>
            <person name="Foldi C."/>
            <person name="Dima B."/>
            <person name="Sanchez-Garcia M."/>
            <person name="Sanchez-Ramirez S."/>
            <person name="Szollosi G.J."/>
            <person name="Szarkandi J.G."/>
            <person name="Papp V."/>
            <person name="Albert L."/>
            <person name="Andreopoulos W."/>
            <person name="Angelini C."/>
            <person name="Antonin V."/>
            <person name="Barry K.W."/>
            <person name="Bougher N.L."/>
            <person name="Buchanan P."/>
            <person name="Buyck B."/>
            <person name="Bense V."/>
            <person name="Catcheside P."/>
            <person name="Chovatia M."/>
            <person name="Cooper J."/>
            <person name="Damon W."/>
            <person name="Desjardin D."/>
            <person name="Finy P."/>
            <person name="Geml J."/>
            <person name="Haridas S."/>
            <person name="Hughes K."/>
            <person name="Justo A."/>
            <person name="Karasinski D."/>
            <person name="Kautmanova I."/>
            <person name="Kiss B."/>
            <person name="Kocsube S."/>
            <person name="Kotiranta H."/>
            <person name="LaButti K.M."/>
            <person name="Lechner B.E."/>
            <person name="Liimatainen K."/>
            <person name="Lipzen A."/>
            <person name="Lukacs Z."/>
            <person name="Mihaltcheva S."/>
            <person name="Morgado L.N."/>
            <person name="Niskanen T."/>
            <person name="Noordeloos M.E."/>
            <person name="Ohm R.A."/>
            <person name="Ortiz-Santana B."/>
            <person name="Ovrebo C."/>
            <person name="Racz N."/>
            <person name="Riley R."/>
            <person name="Savchenko A."/>
            <person name="Shiryaev A."/>
            <person name="Soop K."/>
            <person name="Spirin V."/>
            <person name="Szebenyi C."/>
            <person name="Tomsovsky M."/>
            <person name="Tulloss R.E."/>
            <person name="Uehling J."/>
            <person name="Grigoriev I.V."/>
            <person name="Vagvolgyi C."/>
            <person name="Papp T."/>
            <person name="Martin F.M."/>
            <person name="Miettinen O."/>
            <person name="Hibbett D.S."/>
            <person name="Nagy L.G."/>
        </authorList>
    </citation>
    <scope>NUCLEOTIDE SEQUENCE [LARGE SCALE GENOMIC DNA]</scope>
    <source>
        <strain evidence="3 4">CBS 962.96</strain>
    </source>
</reference>
<dbReference type="EMBL" id="ML179854">
    <property type="protein sequence ID" value="THU80973.1"/>
    <property type="molecule type" value="Genomic_DNA"/>
</dbReference>
<keyword evidence="2" id="KW-0812">Transmembrane</keyword>
<protein>
    <submittedName>
        <fullName evidence="3">Uncharacterized protein</fullName>
    </submittedName>
</protein>
<gene>
    <name evidence="3" type="ORF">K435DRAFT_809469</name>
</gene>
<feature type="region of interest" description="Disordered" evidence="1">
    <location>
        <begin position="1"/>
        <end position="32"/>
    </location>
</feature>
<keyword evidence="2" id="KW-1133">Transmembrane helix</keyword>
<sequence>MKASNSTLDTKLKTWQNTSSPEEFHRSQLTAASTAVTEGTSTRECKYSSVLRNHCRVLNQSSSYGLAGTKSEGPTGTKIEGAVGPTTNSDVPGGPSKLILTPVIAIIAVIAGSAIVILSILLLRRRYQKGSRLHLPSTSGLADNNEASDEATYEVEPYDLKHMSILYTSPLHPHSFNDGNEASTALNSPRNSIISTIVTTSALTERQIQLRDETEVLREQIKILQQAVLSSNVELQREIARMGAHIQRLESAWNSDWARGISDDPPPHYES</sequence>
<organism evidence="3 4">
    <name type="scientific">Dendrothele bispora (strain CBS 962.96)</name>
    <dbReference type="NCBI Taxonomy" id="1314807"/>
    <lineage>
        <taxon>Eukaryota</taxon>
        <taxon>Fungi</taxon>
        <taxon>Dikarya</taxon>
        <taxon>Basidiomycota</taxon>
        <taxon>Agaricomycotina</taxon>
        <taxon>Agaricomycetes</taxon>
        <taxon>Agaricomycetidae</taxon>
        <taxon>Agaricales</taxon>
        <taxon>Agaricales incertae sedis</taxon>
        <taxon>Dendrothele</taxon>
    </lineage>
</organism>
<accession>A0A4S8KYI6</accession>
<evidence type="ECO:0000313" key="4">
    <source>
        <dbReference type="Proteomes" id="UP000297245"/>
    </source>
</evidence>
<keyword evidence="2" id="KW-0472">Membrane</keyword>
<evidence type="ECO:0000256" key="2">
    <source>
        <dbReference type="SAM" id="Phobius"/>
    </source>
</evidence>
<feature type="region of interest" description="Disordered" evidence="1">
    <location>
        <begin position="64"/>
        <end position="94"/>
    </location>
</feature>
<keyword evidence="4" id="KW-1185">Reference proteome</keyword>
<dbReference type="OrthoDB" id="3061387at2759"/>
<dbReference type="Proteomes" id="UP000297245">
    <property type="component" value="Unassembled WGS sequence"/>
</dbReference>
<evidence type="ECO:0000256" key="1">
    <source>
        <dbReference type="SAM" id="MobiDB-lite"/>
    </source>
</evidence>
<name>A0A4S8KYI6_DENBC</name>
<evidence type="ECO:0000313" key="3">
    <source>
        <dbReference type="EMBL" id="THU80973.1"/>
    </source>
</evidence>
<feature type="transmembrane region" description="Helical" evidence="2">
    <location>
        <begin position="99"/>
        <end position="123"/>
    </location>
</feature>
<dbReference type="AlphaFoldDB" id="A0A4S8KYI6"/>